<comment type="caution">
    <text evidence="7">The sequence shown here is derived from an EMBL/GenBank/DDBJ whole genome shotgun (WGS) entry which is preliminary data.</text>
</comment>
<evidence type="ECO:0000313" key="8">
    <source>
        <dbReference type="Proteomes" id="UP000604825"/>
    </source>
</evidence>
<evidence type="ECO:0000256" key="1">
    <source>
        <dbReference type="ARBA" id="ARBA00023015"/>
    </source>
</evidence>
<feature type="domain" description="NAC" evidence="6">
    <location>
        <begin position="1"/>
        <end position="142"/>
    </location>
</feature>
<feature type="compositionally biased region" description="Pro residues" evidence="5">
    <location>
        <begin position="160"/>
        <end position="169"/>
    </location>
</feature>
<feature type="compositionally biased region" description="Low complexity" evidence="5">
    <location>
        <begin position="441"/>
        <end position="458"/>
    </location>
</feature>
<keyword evidence="8" id="KW-1185">Reference proteome</keyword>
<dbReference type="InterPro" id="IPR036093">
    <property type="entry name" value="NAC_dom_sf"/>
</dbReference>
<dbReference type="SUPFAM" id="SSF101941">
    <property type="entry name" value="NAC domain"/>
    <property type="match status" value="1"/>
</dbReference>
<dbReference type="Proteomes" id="UP000604825">
    <property type="component" value="Unassembled WGS sequence"/>
</dbReference>
<evidence type="ECO:0000259" key="6">
    <source>
        <dbReference type="PROSITE" id="PS51005"/>
    </source>
</evidence>
<sequence>MVSSTNKDSDESPLPEKYKESGVDDTWYFLSPRYRKYRGGDRPVRRTADDRGRWKPSTGQSKPPEEEDASTSHSKAKKAAFSENTLAYYVGSTKDETKTKWLMHELVVPKTPDNGFHIKSAAAEPRDDMLLNRYVVCRIYKSPLRKWKEIEEAAAEVPTPSQPSGPPPERVGEAAAQAPSSRQQPPAKRPAVERPATSGHTGAPNKGVSQMTLFPGGGRSAPTRGNGGGSSVRMPPVGAGAGAAGHHGPGLPALVHWPPPVYNSMQGPVQVQQPPLVYGYGNRAAGTPSTNGQAAPVLRLPPPHRAAATAPNSLGPKTMMRPPNLAAGQPARLPSPRQQQQHPPPPPPETEEACRNRVYARLIAEMKLQKAQQDSAARAGQQRIGQTASAQPACFHDEGGDRPAGAEAMVSPAQFPAPHGGCPYSSSNVAQRPQWQQSSSVAPAPAAVEKAPAAENVPSKQSVPPAPGANEGSCNCNYRRQHYFADFDSRLLASMNEELKTNLGYGTRVDTPTWEKKWIFFSFHGFCHTFGSREFSCLRLPSRN</sequence>
<feature type="compositionally biased region" description="Low complexity" evidence="5">
    <location>
        <begin position="174"/>
        <end position="186"/>
    </location>
</feature>
<feature type="compositionally biased region" description="Polar residues" evidence="5">
    <location>
        <begin position="424"/>
        <end position="440"/>
    </location>
</feature>
<name>A0A811QT26_9POAL</name>
<evidence type="ECO:0000256" key="5">
    <source>
        <dbReference type="SAM" id="MobiDB-lite"/>
    </source>
</evidence>
<dbReference type="Gene3D" id="2.170.150.80">
    <property type="entry name" value="NAC domain"/>
    <property type="match status" value="1"/>
</dbReference>
<dbReference type="Pfam" id="PF02365">
    <property type="entry name" value="NAM"/>
    <property type="match status" value="1"/>
</dbReference>
<protein>
    <recommendedName>
        <fullName evidence="6">NAC domain-containing protein</fullName>
    </recommendedName>
</protein>
<feature type="region of interest" description="Disordered" evidence="5">
    <location>
        <begin position="154"/>
        <end position="245"/>
    </location>
</feature>
<gene>
    <name evidence="7" type="ORF">NCGR_LOCUS43468</name>
</gene>
<feature type="compositionally biased region" description="Basic and acidic residues" evidence="5">
    <location>
        <begin position="38"/>
        <end position="53"/>
    </location>
</feature>
<accession>A0A811QT26</accession>
<keyword evidence="2" id="KW-0238">DNA-binding</keyword>
<feature type="region of interest" description="Disordered" evidence="5">
    <location>
        <begin position="287"/>
        <end position="352"/>
    </location>
</feature>
<dbReference type="PANTHER" id="PTHR31719:SF243">
    <property type="entry name" value="NAC DOMAIN-CONTAINING PROTEIN"/>
    <property type="match status" value="1"/>
</dbReference>
<evidence type="ECO:0000256" key="3">
    <source>
        <dbReference type="ARBA" id="ARBA00023163"/>
    </source>
</evidence>
<dbReference type="InterPro" id="IPR003441">
    <property type="entry name" value="NAC-dom"/>
</dbReference>
<keyword evidence="3" id="KW-0804">Transcription</keyword>
<proteinExistence type="predicted"/>
<dbReference type="GO" id="GO:0006355">
    <property type="term" value="P:regulation of DNA-templated transcription"/>
    <property type="evidence" value="ECO:0007669"/>
    <property type="project" value="InterPro"/>
</dbReference>
<evidence type="ECO:0000256" key="2">
    <source>
        <dbReference type="ARBA" id="ARBA00023125"/>
    </source>
</evidence>
<feature type="region of interest" description="Disordered" evidence="5">
    <location>
        <begin position="36"/>
        <end position="78"/>
    </location>
</feature>
<feature type="compositionally biased region" description="Gly residues" evidence="5">
    <location>
        <begin position="215"/>
        <end position="230"/>
    </location>
</feature>
<dbReference type="PANTHER" id="PTHR31719">
    <property type="entry name" value="NAC TRANSCRIPTION FACTOR 56"/>
    <property type="match status" value="1"/>
</dbReference>
<keyword evidence="4" id="KW-0539">Nucleus</keyword>
<dbReference type="EMBL" id="CAJGYO010000011">
    <property type="protein sequence ID" value="CAD6260032.1"/>
    <property type="molecule type" value="Genomic_DNA"/>
</dbReference>
<dbReference type="PROSITE" id="PS51005">
    <property type="entry name" value="NAC"/>
    <property type="match status" value="1"/>
</dbReference>
<dbReference type="OrthoDB" id="682155at2759"/>
<keyword evidence="1" id="KW-0805">Transcription regulation</keyword>
<evidence type="ECO:0000313" key="7">
    <source>
        <dbReference type="EMBL" id="CAD6260032.1"/>
    </source>
</evidence>
<evidence type="ECO:0000256" key="4">
    <source>
        <dbReference type="ARBA" id="ARBA00023242"/>
    </source>
</evidence>
<organism evidence="7 8">
    <name type="scientific">Miscanthus lutarioriparius</name>
    <dbReference type="NCBI Taxonomy" id="422564"/>
    <lineage>
        <taxon>Eukaryota</taxon>
        <taxon>Viridiplantae</taxon>
        <taxon>Streptophyta</taxon>
        <taxon>Embryophyta</taxon>
        <taxon>Tracheophyta</taxon>
        <taxon>Spermatophyta</taxon>
        <taxon>Magnoliopsida</taxon>
        <taxon>Liliopsida</taxon>
        <taxon>Poales</taxon>
        <taxon>Poaceae</taxon>
        <taxon>PACMAD clade</taxon>
        <taxon>Panicoideae</taxon>
        <taxon>Andropogonodae</taxon>
        <taxon>Andropogoneae</taxon>
        <taxon>Saccharinae</taxon>
        <taxon>Miscanthus</taxon>
    </lineage>
</organism>
<feature type="region of interest" description="Disordered" evidence="5">
    <location>
        <begin position="373"/>
        <end position="470"/>
    </location>
</feature>
<dbReference type="AlphaFoldDB" id="A0A811QT26"/>
<dbReference type="GO" id="GO:0003677">
    <property type="term" value="F:DNA binding"/>
    <property type="evidence" value="ECO:0007669"/>
    <property type="project" value="UniProtKB-KW"/>
</dbReference>
<reference evidence="7" key="1">
    <citation type="submission" date="2020-10" db="EMBL/GenBank/DDBJ databases">
        <authorList>
            <person name="Han B."/>
            <person name="Lu T."/>
            <person name="Zhao Q."/>
            <person name="Huang X."/>
            <person name="Zhao Y."/>
        </authorList>
    </citation>
    <scope>NUCLEOTIDE SEQUENCE</scope>
</reference>